<protein>
    <submittedName>
        <fullName evidence="2">Uncharacterized protein</fullName>
    </submittedName>
</protein>
<evidence type="ECO:0000313" key="2">
    <source>
        <dbReference type="EMBL" id="MBB3764034.1"/>
    </source>
</evidence>
<evidence type="ECO:0000313" key="3">
    <source>
        <dbReference type="Proteomes" id="UP000578569"/>
    </source>
</evidence>
<reference evidence="2 3" key="1">
    <citation type="submission" date="2020-08" db="EMBL/GenBank/DDBJ databases">
        <title>Genomic Encyclopedia of Type Strains, Phase IV (KMG-IV): sequencing the most valuable type-strain genomes for metagenomic binning, comparative biology and taxonomic classification.</title>
        <authorList>
            <person name="Goeker M."/>
        </authorList>
    </citation>
    <scope>NUCLEOTIDE SEQUENCE [LARGE SCALE GENOMIC DNA]</scope>
    <source>
        <strain evidence="2 3">DSM 24194</strain>
    </source>
</reference>
<gene>
    <name evidence="2" type="ORF">FHS50_001057</name>
</gene>
<accession>A0A839Z5S0</accession>
<name>A0A839Z5S0_9SPHN</name>
<proteinExistence type="predicted"/>
<organism evidence="2 3">
    <name type="scientific">Sphingomicrobium lutaoense</name>
    <dbReference type="NCBI Taxonomy" id="515949"/>
    <lineage>
        <taxon>Bacteria</taxon>
        <taxon>Pseudomonadati</taxon>
        <taxon>Pseudomonadota</taxon>
        <taxon>Alphaproteobacteria</taxon>
        <taxon>Sphingomonadales</taxon>
        <taxon>Sphingomonadaceae</taxon>
        <taxon>Sphingomicrobium</taxon>
    </lineage>
</organism>
<dbReference type="Proteomes" id="UP000578569">
    <property type="component" value="Unassembled WGS sequence"/>
</dbReference>
<dbReference type="AlphaFoldDB" id="A0A839Z5S0"/>
<dbReference type="RefSeq" id="WP_183933327.1">
    <property type="nucleotide sequence ID" value="NZ_JACICF010000001.1"/>
</dbReference>
<evidence type="ECO:0000256" key="1">
    <source>
        <dbReference type="SAM" id="SignalP"/>
    </source>
</evidence>
<sequence length="147" mass="16423">MKKLMLAALGAATMTFGVPAAAQDETPLRGGEYWEVATIDVADGQGLRYAEWLATDWRAFNDYAKSQGWISDYKILSNVHGRPDEGDIFLITKFSSMPDAAEGERRSKAFRAQMKRSAKQLAAESGNRAEYRKVMGSVLLQELHFRD</sequence>
<feature type="signal peptide" evidence="1">
    <location>
        <begin position="1"/>
        <end position="22"/>
    </location>
</feature>
<dbReference type="EMBL" id="JACICF010000001">
    <property type="protein sequence ID" value="MBB3764034.1"/>
    <property type="molecule type" value="Genomic_DNA"/>
</dbReference>
<comment type="caution">
    <text evidence="2">The sequence shown here is derived from an EMBL/GenBank/DDBJ whole genome shotgun (WGS) entry which is preliminary data.</text>
</comment>
<keyword evidence="3" id="KW-1185">Reference proteome</keyword>
<keyword evidence="1" id="KW-0732">Signal</keyword>
<feature type="chain" id="PRO_5033004309" evidence="1">
    <location>
        <begin position="23"/>
        <end position="147"/>
    </location>
</feature>